<dbReference type="CDD" id="cd05828">
    <property type="entry name" value="Sortase_D_1"/>
    <property type="match status" value="1"/>
</dbReference>
<dbReference type="InterPro" id="IPR041999">
    <property type="entry name" value="Sortase_D_1"/>
</dbReference>
<evidence type="ECO:0000313" key="2">
    <source>
        <dbReference type="EMBL" id="NOU81435.1"/>
    </source>
</evidence>
<dbReference type="Gene3D" id="2.40.260.10">
    <property type="entry name" value="Sortase"/>
    <property type="match status" value="1"/>
</dbReference>
<keyword evidence="3" id="KW-1185">Reference proteome</keyword>
<comment type="caution">
    <text evidence="2">The sequence shown here is derived from an EMBL/GenBank/DDBJ whole genome shotgun (WGS) entry which is preliminary data.</text>
</comment>
<accession>A0ABX1YK61</accession>
<dbReference type="InterPro" id="IPR053525">
    <property type="entry name" value="Sortase_D"/>
</dbReference>
<dbReference type="SUPFAM" id="SSF63817">
    <property type="entry name" value="Sortase"/>
    <property type="match status" value="1"/>
</dbReference>
<dbReference type="NCBIfam" id="TIGR01076">
    <property type="entry name" value="sortase_fam"/>
    <property type="match status" value="1"/>
</dbReference>
<name>A0ABX1YK61_9BACL</name>
<keyword evidence="1" id="KW-0378">Hydrolase</keyword>
<sequence length="205" mass="22147">MGILSISWALIHIQAQAVPAAYSENTDLFPIQADLRNIVKSSIAVPAEAGDSSSIPPQDDILYPIRPLEGDVIGQLIIPALQQILPIIHGTDEDELEEGIGHFPESVLPGENNNSVLSGHRDTVFSKLGQLEIGNKLIVDTSAGSFTYKISAIRIVDKDDKTIIVPTDHAVLTVSTCYPFHFIGSAPDRYILIADLIAEVRSPTT</sequence>
<evidence type="ECO:0000313" key="3">
    <source>
        <dbReference type="Proteomes" id="UP000596857"/>
    </source>
</evidence>
<dbReference type="NCBIfam" id="NF033746">
    <property type="entry name" value="class_D_sortase"/>
    <property type="match status" value="1"/>
</dbReference>
<dbReference type="Proteomes" id="UP000596857">
    <property type="component" value="Unassembled WGS sequence"/>
</dbReference>
<proteinExistence type="predicted"/>
<dbReference type="EMBL" id="WHOB01000062">
    <property type="protein sequence ID" value="NOU81435.1"/>
    <property type="molecule type" value="Genomic_DNA"/>
</dbReference>
<evidence type="ECO:0000256" key="1">
    <source>
        <dbReference type="ARBA" id="ARBA00022801"/>
    </source>
</evidence>
<organism evidence="2 3">
    <name type="scientific">Paenibacillus phytohabitans</name>
    <dbReference type="NCBI Taxonomy" id="2654978"/>
    <lineage>
        <taxon>Bacteria</taxon>
        <taxon>Bacillati</taxon>
        <taxon>Bacillota</taxon>
        <taxon>Bacilli</taxon>
        <taxon>Bacillales</taxon>
        <taxon>Paenibacillaceae</taxon>
        <taxon>Paenibacillus</taxon>
    </lineage>
</organism>
<dbReference type="InterPro" id="IPR005754">
    <property type="entry name" value="Sortase"/>
</dbReference>
<dbReference type="Pfam" id="PF04203">
    <property type="entry name" value="Sortase"/>
    <property type="match status" value="1"/>
</dbReference>
<reference evidence="2 3" key="1">
    <citation type="submission" date="2019-10" db="EMBL/GenBank/DDBJ databases">
        <title>Description of Paenibacillus terricola sp. nov.</title>
        <authorList>
            <person name="Carlier A."/>
            <person name="Qi S."/>
        </authorList>
    </citation>
    <scope>NUCLEOTIDE SEQUENCE [LARGE SCALE GENOMIC DNA]</scope>
    <source>
        <strain evidence="2 3">LMG 31459</strain>
    </source>
</reference>
<protein>
    <submittedName>
        <fullName evidence="2">Class D sortase</fullName>
    </submittedName>
</protein>
<gene>
    <name evidence="2" type="ORF">GC101_21465</name>
</gene>
<dbReference type="InterPro" id="IPR023365">
    <property type="entry name" value="Sortase_dom-sf"/>
</dbReference>